<reference evidence="6 7" key="1">
    <citation type="submission" date="2018-03" db="EMBL/GenBank/DDBJ databases">
        <title>Bacteriophage NCPPB3778 and a type I-E CRISPR drive the evolution of the US Biological Select Agent, Rathayibacter toxicus.</title>
        <authorList>
            <person name="Davis E.W.II."/>
            <person name="Tabima J.F."/>
            <person name="Weisberg A.J."/>
            <person name="Dantas Lopes L."/>
            <person name="Wiseman M.S."/>
            <person name="Wiseman M.S."/>
            <person name="Pupko T."/>
            <person name="Belcher M.S."/>
            <person name="Sechler A.J."/>
            <person name="Tancos M.A."/>
            <person name="Schroeder B.K."/>
            <person name="Murray T.D."/>
            <person name="Luster D.G."/>
            <person name="Schneider W.L."/>
            <person name="Rogers E."/>
            <person name="Andreote F.D."/>
            <person name="Grunwald N.J."/>
            <person name="Putnam M.L."/>
            <person name="Chang J.H."/>
        </authorList>
    </citation>
    <scope>NUCLEOTIDE SEQUENCE [LARGE SCALE GENOMIC DNA]</scope>
    <source>
        <strain evidence="6 7">DSM 15933</strain>
    </source>
</reference>
<dbReference type="InterPro" id="IPR051214">
    <property type="entry name" value="GH32_Enzymes"/>
</dbReference>
<dbReference type="InterPro" id="IPR001362">
    <property type="entry name" value="Glyco_hydro_32"/>
</dbReference>
<dbReference type="SUPFAM" id="SSF75005">
    <property type="entry name" value="Arabinanase/levansucrase/invertase"/>
    <property type="match status" value="1"/>
</dbReference>
<dbReference type="EC" id="3.2.1.26" evidence="2"/>
<dbReference type="SMART" id="SM00640">
    <property type="entry name" value="Glyco_32"/>
    <property type="match status" value="1"/>
</dbReference>
<gene>
    <name evidence="6" type="ORF">C1I63_05990</name>
</gene>
<sequence length="315" mass="34776">MLSPDDRWIWDFWHVQDDDGLHHLYYLQAPRSLGDPELRHRNATVGHATSRDLVDWQELGTVLEPGPPGSPDATATWTGSVVRGDDGRWRMFYTGSTFLTPDSHANIEVVALATSDDLHTWVKDESVVLTADARWYERLGDSSWPEEAWRDPWVHRDETGWRMLLTARSATGAVDDRGVVGSATSPDLRDWTIGPPLSASGAGFAHVEVLQSVVLDGRRFLVFSANRAVLTAERRERGGATGTWIAPWDEEIDLARAVNLTGPALYSGRVIETTGGPVLLAFRLSDDGEEFVGGICDPLPIRVTGERVELAPGDR</sequence>
<evidence type="ECO:0000256" key="4">
    <source>
        <dbReference type="ARBA" id="ARBA00023295"/>
    </source>
</evidence>
<dbReference type="GO" id="GO:0005975">
    <property type="term" value="P:carbohydrate metabolic process"/>
    <property type="evidence" value="ECO:0007669"/>
    <property type="project" value="InterPro"/>
</dbReference>
<dbReference type="Gene3D" id="2.115.10.20">
    <property type="entry name" value="Glycosyl hydrolase domain, family 43"/>
    <property type="match status" value="1"/>
</dbReference>
<dbReference type="PANTHER" id="PTHR43101:SF1">
    <property type="entry name" value="BETA-FRUCTOSIDASE"/>
    <property type="match status" value="1"/>
</dbReference>
<dbReference type="PANTHER" id="PTHR43101">
    <property type="entry name" value="BETA-FRUCTOSIDASE"/>
    <property type="match status" value="1"/>
</dbReference>
<dbReference type="RefSeq" id="WP_107574146.1">
    <property type="nucleotide sequence ID" value="NZ_PZPL01000001.1"/>
</dbReference>
<dbReference type="CDD" id="cd18609">
    <property type="entry name" value="GH32-like"/>
    <property type="match status" value="1"/>
</dbReference>
<dbReference type="GO" id="GO:0004564">
    <property type="term" value="F:beta-fructofuranosidase activity"/>
    <property type="evidence" value="ECO:0007669"/>
    <property type="project" value="UniProtKB-EC"/>
</dbReference>
<evidence type="ECO:0000313" key="6">
    <source>
        <dbReference type="EMBL" id="PTL72443.1"/>
    </source>
</evidence>
<dbReference type="EMBL" id="PZPL01000001">
    <property type="protein sequence ID" value="PTL72443.1"/>
    <property type="molecule type" value="Genomic_DNA"/>
</dbReference>
<comment type="caution">
    <text evidence="6">The sequence shown here is derived from an EMBL/GenBank/DDBJ whole genome shotgun (WGS) entry which is preliminary data.</text>
</comment>
<feature type="domain" description="Glycosyl hydrolase family 32 N-terminal" evidence="5">
    <location>
        <begin position="3"/>
        <end position="227"/>
    </location>
</feature>
<keyword evidence="7" id="KW-1185">Reference proteome</keyword>
<evidence type="ECO:0000256" key="1">
    <source>
        <dbReference type="ARBA" id="ARBA00009902"/>
    </source>
</evidence>
<proteinExistence type="inferred from homology"/>
<evidence type="ECO:0000256" key="2">
    <source>
        <dbReference type="ARBA" id="ARBA00012758"/>
    </source>
</evidence>
<name>A0A2T4USC7_9MICO</name>
<dbReference type="InterPro" id="IPR013148">
    <property type="entry name" value="Glyco_hydro_32_N"/>
</dbReference>
<keyword evidence="3 6" id="KW-0378">Hydrolase</keyword>
<protein>
    <recommendedName>
        <fullName evidence="2">beta-fructofuranosidase</fullName>
        <ecNumber evidence="2">3.2.1.26</ecNumber>
    </recommendedName>
</protein>
<dbReference type="Pfam" id="PF00251">
    <property type="entry name" value="Glyco_hydro_32N"/>
    <property type="match status" value="1"/>
</dbReference>
<evidence type="ECO:0000313" key="7">
    <source>
        <dbReference type="Proteomes" id="UP000241085"/>
    </source>
</evidence>
<dbReference type="AlphaFoldDB" id="A0A2T4USC7"/>
<evidence type="ECO:0000256" key="3">
    <source>
        <dbReference type="ARBA" id="ARBA00022801"/>
    </source>
</evidence>
<comment type="similarity">
    <text evidence="1">Belongs to the glycosyl hydrolase 32 family.</text>
</comment>
<evidence type="ECO:0000259" key="5">
    <source>
        <dbReference type="Pfam" id="PF00251"/>
    </source>
</evidence>
<organism evidence="6 7">
    <name type="scientific">Rathayibacter caricis DSM 15933</name>
    <dbReference type="NCBI Taxonomy" id="1328867"/>
    <lineage>
        <taxon>Bacteria</taxon>
        <taxon>Bacillati</taxon>
        <taxon>Actinomycetota</taxon>
        <taxon>Actinomycetes</taxon>
        <taxon>Micrococcales</taxon>
        <taxon>Microbacteriaceae</taxon>
        <taxon>Rathayibacter</taxon>
    </lineage>
</organism>
<dbReference type="InterPro" id="IPR023296">
    <property type="entry name" value="Glyco_hydro_beta-prop_sf"/>
</dbReference>
<keyword evidence="4" id="KW-0326">Glycosidase</keyword>
<dbReference type="Proteomes" id="UP000241085">
    <property type="component" value="Unassembled WGS sequence"/>
</dbReference>
<accession>A0A2T4USC7</accession>